<dbReference type="SUPFAM" id="SSF50891">
    <property type="entry name" value="Cyclophilin-like"/>
    <property type="match status" value="1"/>
</dbReference>
<dbReference type="InterPro" id="IPR041183">
    <property type="entry name" value="Cyclophilin-like"/>
</dbReference>
<dbReference type="Proteomes" id="UP000284379">
    <property type="component" value="Unassembled WGS sequence"/>
</dbReference>
<dbReference type="RefSeq" id="WP_007485526.1">
    <property type="nucleotide sequence ID" value="NZ_CABJFV010000018.1"/>
</dbReference>
<dbReference type="Pfam" id="PF18050">
    <property type="entry name" value="Cyclophil_like2"/>
    <property type="match status" value="1"/>
</dbReference>
<dbReference type="AlphaFoldDB" id="A0A413VGN8"/>
<keyword evidence="2" id="KW-0732">Signal</keyword>
<feature type="region of interest" description="Disordered" evidence="1">
    <location>
        <begin position="31"/>
        <end position="75"/>
    </location>
</feature>
<gene>
    <name evidence="4" type="ORF">DW888_16955</name>
</gene>
<feature type="domain" description="Cyclophilin-like" evidence="3">
    <location>
        <begin position="76"/>
        <end position="184"/>
    </location>
</feature>
<sequence length="186" mass="20370">MMKKDTNMKYYIITSFVALTLLVSLTSCSTDDPFPSPPDTTQPAPTVDPDESDNNNDPNKPGNNEEDNSMNNNLKINIGSTSFNVTLEENPTVTAFKSLLPMTVNMSEMNNNEKYYYLPENLPTASSNPGRIQTGDLMLYGSSCVVLFYKTFSTSYSYTRLGRVDNPVGLASALGSGNVTATFELP</sequence>
<evidence type="ECO:0000256" key="1">
    <source>
        <dbReference type="SAM" id="MobiDB-lite"/>
    </source>
</evidence>
<dbReference type="PROSITE" id="PS51257">
    <property type="entry name" value="PROKAR_LIPOPROTEIN"/>
    <property type="match status" value="1"/>
</dbReference>
<feature type="chain" id="PRO_5018999580" description="Cyclophilin-like domain-containing protein" evidence="2">
    <location>
        <begin position="30"/>
        <end position="186"/>
    </location>
</feature>
<evidence type="ECO:0000256" key="2">
    <source>
        <dbReference type="SAM" id="SignalP"/>
    </source>
</evidence>
<feature type="signal peptide" evidence="2">
    <location>
        <begin position="1"/>
        <end position="29"/>
    </location>
</feature>
<dbReference type="Gene3D" id="2.40.100.20">
    <property type="match status" value="1"/>
</dbReference>
<dbReference type="InterPro" id="IPR029000">
    <property type="entry name" value="Cyclophilin-like_dom_sf"/>
</dbReference>
<evidence type="ECO:0000313" key="4">
    <source>
        <dbReference type="EMBL" id="RHB32704.1"/>
    </source>
</evidence>
<comment type="caution">
    <text evidence="4">The sequence shown here is derived from an EMBL/GenBank/DDBJ whole genome shotgun (WGS) entry which is preliminary data.</text>
</comment>
<accession>A0A413VGN8</accession>
<name>A0A413VGN8_9BACE</name>
<organism evidence="4 5">
    <name type="scientific">Bacteroides nordii</name>
    <dbReference type="NCBI Taxonomy" id="291645"/>
    <lineage>
        <taxon>Bacteria</taxon>
        <taxon>Pseudomonadati</taxon>
        <taxon>Bacteroidota</taxon>
        <taxon>Bacteroidia</taxon>
        <taxon>Bacteroidales</taxon>
        <taxon>Bacteroidaceae</taxon>
        <taxon>Bacteroides</taxon>
    </lineage>
</organism>
<reference evidence="4 5" key="1">
    <citation type="submission" date="2018-08" db="EMBL/GenBank/DDBJ databases">
        <title>A genome reference for cultivated species of the human gut microbiota.</title>
        <authorList>
            <person name="Zou Y."/>
            <person name="Xue W."/>
            <person name="Luo G."/>
        </authorList>
    </citation>
    <scope>NUCLEOTIDE SEQUENCE [LARGE SCALE GENOMIC DNA]</scope>
    <source>
        <strain evidence="4 5">AM40-30BH</strain>
    </source>
</reference>
<dbReference type="EMBL" id="QSGO01000018">
    <property type="protein sequence ID" value="RHB32704.1"/>
    <property type="molecule type" value="Genomic_DNA"/>
</dbReference>
<protein>
    <recommendedName>
        <fullName evidence="3">Cyclophilin-like domain-containing protein</fullName>
    </recommendedName>
</protein>
<proteinExistence type="predicted"/>
<evidence type="ECO:0000259" key="3">
    <source>
        <dbReference type="Pfam" id="PF18050"/>
    </source>
</evidence>
<evidence type="ECO:0000313" key="5">
    <source>
        <dbReference type="Proteomes" id="UP000284379"/>
    </source>
</evidence>